<name>A0ACB7YKD8_9ERIC</name>
<dbReference type="Proteomes" id="UP000828048">
    <property type="component" value="Chromosome 11"/>
</dbReference>
<sequence>MNTSSIQTAEIVFLAFLTIAAIDFGFCYGNTNTVCIEGEKRALLSFKQGLTDPSNQLSSWGVEDDCCNWAGVVCDNVTGHVLALHLQNPSFDSDYSLGGEINSSLVNLKQLKHLDLSRNDFGGIPVPSFIGSMANLQYLNLSKAGFGGAVPHQLGKLSSMRFLSLGSAFPTRLDVGNLQWVLGLSHLEVLDLSGGNFTTAPDWLQVMNKLPSLVELHLSYCNLDHIPQQVSVNFTSLAVLDLSHNSFDSMIPSWIFSLSGLVSLELSWSAFQCPFPSVVPNMTSLRYLDLYYNDLNCTIPSWMYSFNRLEFLDLAYNGLEGGISNEIGNLTSVKTIDLYGNKLIGTLPDAIGELVYVNSLDLGYNEFEGRLPRSLGNLCNLRFLDMSGNKFSGELFTVSSKCEEYALESMFLYNNQLSGQLPNQFGQFGNIRELDLRNNLLSGPIPDTLGSLASITSINLAENQLNGTIPESLGQLSNLQDLDLSDNLLQGIVSEVQFTNLRNLYSLYAAPNQLTLKVSPDWNPPFQLVYLDLANWHLGPKFPMWLQSQKVLQSIDLSCTGISDQIPTWFWNTSSSASYRNLSNNQIHGEIPYLDALRDDSKVYLHSNKFSGPLPLLSSNLSELDFSENLFSGALSHFLCDWKEAPSLMVLHLGDNNLTGTIPSSMGLLSSLQSLHLRNNRLSGEIPSALQNCSYLKVVDLSENEFNGSIHKWVGERLSSLMVLSLRGNKLEGVVPPELCQLSSLQVLDLANNNLSGAIPRCINNLTSMAVKLNNSDPIIFGYEYEYKGRTIEGYLEKAILVMKGGSYQYDKILALVALMDLSNNNISGNIPEEITSLQGLISLNLSGNHLRGAIPKKIGNMGWLGSLDLSRNQLYGEIPQTMSGMTLLSYLNLSYNNLSGAIPLGTQLQSFNASSFIGNKLCGLPLSNNCSIGEETPSQGNKGENAGRDAEVDWFYLCMALGFGTDLCGYTRGDVFRLYNSCGSIILSS</sequence>
<organism evidence="1 2">
    <name type="scientific">Vaccinium darrowii</name>
    <dbReference type="NCBI Taxonomy" id="229202"/>
    <lineage>
        <taxon>Eukaryota</taxon>
        <taxon>Viridiplantae</taxon>
        <taxon>Streptophyta</taxon>
        <taxon>Embryophyta</taxon>
        <taxon>Tracheophyta</taxon>
        <taxon>Spermatophyta</taxon>
        <taxon>Magnoliopsida</taxon>
        <taxon>eudicotyledons</taxon>
        <taxon>Gunneridae</taxon>
        <taxon>Pentapetalae</taxon>
        <taxon>asterids</taxon>
        <taxon>Ericales</taxon>
        <taxon>Ericaceae</taxon>
        <taxon>Vaccinioideae</taxon>
        <taxon>Vaccinieae</taxon>
        <taxon>Vaccinium</taxon>
    </lineage>
</organism>
<dbReference type="EMBL" id="CM037161">
    <property type="protein sequence ID" value="KAH7854066.1"/>
    <property type="molecule type" value="Genomic_DNA"/>
</dbReference>
<accession>A0ACB7YKD8</accession>
<evidence type="ECO:0000313" key="1">
    <source>
        <dbReference type="EMBL" id="KAH7854066.1"/>
    </source>
</evidence>
<comment type="caution">
    <text evidence="1">The sequence shown here is derived from an EMBL/GenBank/DDBJ whole genome shotgun (WGS) entry which is preliminary data.</text>
</comment>
<gene>
    <name evidence="1" type="ORF">Vadar_009668</name>
</gene>
<protein>
    <submittedName>
        <fullName evidence="1">Uncharacterized protein</fullName>
    </submittedName>
</protein>
<proteinExistence type="predicted"/>
<reference evidence="1 2" key="1">
    <citation type="journal article" date="2021" name="Hortic Res">
        <title>High-quality reference genome and annotation aids understanding of berry development for evergreen blueberry (Vaccinium darrowii).</title>
        <authorList>
            <person name="Yu J."/>
            <person name="Hulse-Kemp A.M."/>
            <person name="Babiker E."/>
            <person name="Staton M."/>
        </authorList>
    </citation>
    <scope>NUCLEOTIDE SEQUENCE [LARGE SCALE GENOMIC DNA]</scope>
    <source>
        <strain evidence="2">cv. NJ 8807/NJ 8810</strain>
        <tissue evidence="1">Young leaf</tissue>
    </source>
</reference>
<keyword evidence="2" id="KW-1185">Reference proteome</keyword>
<evidence type="ECO:0000313" key="2">
    <source>
        <dbReference type="Proteomes" id="UP000828048"/>
    </source>
</evidence>